<dbReference type="AlphaFoldDB" id="A0A1F7UWI0"/>
<evidence type="ECO:0008006" key="3">
    <source>
        <dbReference type="Google" id="ProtNLM"/>
    </source>
</evidence>
<name>A0A1F7UWI0_9BACT</name>
<dbReference type="EMBL" id="MGEJ01000001">
    <property type="protein sequence ID" value="OGL82068.1"/>
    <property type="molecule type" value="Genomic_DNA"/>
</dbReference>
<dbReference type="InterPro" id="IPR014942">
    <property type="entry name" value="AbiEii"/>
</dbReference>
<dbReference type="Pfam" id="PF08843">
    <property type="entry name" value="AbiEii"/>
    <property type="match status" value="1"/>
</dbReference>
<protein>
    <recommendedName>
        <fullName evidence="3">Nucleotidyl transferase AbiEii/AbiGii toxin family protein</fullName>
    </recommendedName>
</protein>
<gene>
    <name evidence="1" type="ORF">A3B21_05125</name>
</gene>
<accession>A0A1F7UWI0</accession>
<evidence type="ECO:0000313" key="2">
    <source>
        <dbReference type="Proteomes" id="UP000176897"/>
    </source>
</evidence>
<proteinExistence type="predicted"/>
<sequence length="247" mass="29059">MILPNPNDAVHKAWLYRLLARIYDTPALATVLYFKGGTCAAMLGWLDRFSVDLDFDYVGEQKDIDKTRAVLKHIFIDLGLEIKDASKKAPQYFLRYPAVKNARNTIKIDATFPPTQSNIYKAQHLSEIDRTATCQTKETMFANKLVALIERYELREAIAGRDLYDIHHFFLQGFRYRAEVIVERRKNKEVSKFFQTLIDFVDKHITQKIIDQDLNVLMPPDQFRRMRTHLKRETIMFLRDELTRIKI</sequence>
<dbReference type="Proteomes" id="UP000176897">
    <property type="component" value="Unassembled WGS sequence"/>
</dbReference>
<organism evidence="1 2">
    <name type="scientific">Candidatus Uhrbacteria bacterium RIFCSPLOWO2_01_FULL_47_24</name>
    <dbReference type="NCBI Taxonomy" id="1802401"/>
    <lineage>
        <taxon>Bacteria</taxon>
        <taxon>Candidatus Uhriibacteriota</taxon>
    </lineage>
</organism>
<dbReference type="Gene3D" id="3.10.450.620">
    <property type="entry name" value="JHP933, nucleotidyltransferase-like core domain"/>
    <property type="match status" value="1"/>
</dbReference>
<reference evidence="1 2" key="1">
    <citation type="journal article" date="2016" name="Nat. Commun.">
        <title>Thousands of microbial genomes shed light on interconnected biogeochemical processes in an aquifer system.</title>
        <authorList>
            <person name="Anantharaman K."/>
            <person name="Brown C.T."/>
            <person name="Hug L.A."/>
            <person name="Sharon I."/>
            <person name="Castelle C.J."/>
            <person name="Probst A.J."/>
            <person name="Thomas B.C."/>
            <person name="Singh A."/>
            <person name="Wilkins M.J."/>
            <person name="Karaoz U."/>
            <person name="Brodie E.L."/>
            <person name="Williams K.H."/>
            <person name="Hubbard S.S."/>
            <person name="Banfield J.F."/>
        </authorList>
    </citation>
    <scope>NUCLEOTIDE SEQUENCE [LARGE SCALE GENOMIC DNA]</scope>
</reference>
<evidence type="ECO:0000313" key="1">
    <source>
        <dbReference type="EMBL" id="OGL82068.1"/>
    </source>
</evidence>
<dbReference type="STRING" id="1802401.A3B21_05125"/>
<comment type="caution">
    <text evidence="1">The sequence shown here is derived from an EMBL/GenBank/DDBJ whole genome shotgun (WGS) entry which is preliminary data.</text>
</comment>